<accession>A0A8B6C3M4</accession>
<comment type="caution">
    <text evidence="2">The sequence shown here is derived from an EMBL/GenBank/DDBJ whole genome shotgun (WGS) entry which is preliminary data.</text>
</comment>
<feature type="compositionally biased region" description="Basic residues" evidence="1">
    <location>
        <begin position="150"/>
        <end position="159"/>
    </location>
</feature>
<evidence type="ECO:0000313" key="2">
    <source>
        <dbReference type="EMBL" id="VDH99091.1"/>
    </source>
</evidence>
<dbReference type="EMBL" id="UYJE01001098">
    <property type="protein sequence ID" value="VDH99091.1"/>
    <property type="molecule type" value="Genomic_DNA"/>
</dbReference>
<feature type="compositionally biased region" description="Polar residues" evidence="1">
    <location>
        <begin position="160"/>
        <end position="176"/>
    </location>
</feature>
<sequence length="300" mass="34226">MSSIATDDLFNEDRTVEETIIDEVVKSVEERTCLRQRRSMAMKVKLQEMNDRKNKLDELRLNRLASLGIHVDIKSIRDEVKKTIDNQRKAQTYFQLDFDTTSDTCLQTESNNEQILDVEVKKNLEDQIRLNIALERLQQLNPPQYDKNSKQVRNKRRKSVSNINVAKRPSSQTTKMPTGRRKSISNPSGEFGKSLQRRKSISNPSGEFGKNGQNSLQRRKSISNPSGEFSKNSQNSLQRRQSISNPSGEFSNKGQTQRHNSIGNMSDRTKSKGPKSLLAPIESNEFKKVSTKVKNAVKVK</sequence>
<dbReference type="Proteomes" id="UP000596742">
    <property type="component" value="Unassembled WGS sequence"/>
</dbReference>
<protein>
    <submittedName>
        <fullName evidence="2">Uncharacterized protein</fullName>
    </submittedName>
</protein>
<evidence type="ECO:0000313" key="3">
    <source>
        <dbReference type="Proteomes" id="UP000596742"/>
    </source>
</evidence>
<reference evidence="2" key="1">
    <citation type="submission" date="2018-11" db="EMBL/GenBank/DDBJ databases">
        <authorList>
            <person name="Alioto T."/>
            <person name="Alioto T."/>
        </authorList>
    </citation>
    <scope>NUCLEOTIDE SEQUENCE</scope>
</reference>
<feature type="region of interest" description="Disordered" evidence="1">
    <location>
        <begin position="141"/>
        <end position="282"/>
    </location>
</feature>
<dbReference type="AlphaFoldDB" id="A0A8B6C3M4"/>
<dbReference type="OrthoDB" id="6091930at2759"/>
<evidence type="ECO:0000256" key="1">
    <source>
        <dbReference type="SAM" id="MobiDB-lite"/>
    </source>
</evidence>
<organism evidence="2 3">
    <name type="scientific">Mytilus galloprovincialis</name>
    <name type="common">Mediterranean mussel</name>
    <dbReference type="NCBI Taxonomy" id="29158"/>
    <lineage>
        <taxon>Eukaryota</taxon>
        <taxon>Metazoa</taxon>
        <taxon>Spiralia</taxon>
        <taxon>Lophotrochozoa</taxon>
        <taxon>Mollusca</taxon>
        <taxon>Bivalvia</taxon>
        <taxon>Autobranchia</taxon>
        <taxon>Pteriomorphia</taxon>
        <taxon>Mytilida</taxon>
        <taxon>Mytiloidea</taxon>
        <taxon>Mytilidae</taxon>
        <taxon>Mytilinae</taxon>
        <taxon>Mytilus</taxon>
    </lineage>
</organism>
<name>A0A8B6C3M4_MYTGA</name>
<keyword evidence="3" id="KW-1185">Reference proteome</keyword>
<proteinExistence type="predicted"/>
<gene>
    <name evidence="2" type="ORF">MGAL_10B090521</name>
</gene>
<feature type="compositionally biased region" description="Polar residues" evidence="1">
    <location>
        <begin position="201"/>
        <end position="266"/>
    </location>
</feature>